<accession>A0A1U7HFT2</accession>
<feature type="coiled-coil region" evidence="1">
    <location>
        <begin position="168"/>
        <end position="195"/>
    </location>
</feature>
<dbReference type="STRING" id="247279.NIES1031_20110"/>
<sequence length="213" mass="23742">MTTQADNELQQKVYHNIDQVKDVLFKAIERLQTTTQQAKDTLTETTGKAVKAVDIQSAIASSISNWLQDHPAILHLVQILIWATEHPIISFILGLFVIAITWSLIKAIGRLIDEIATTLLQAPLSILRNAFIFFANSLGNLGKLALNKLPHNQAAEQLALQQTSSIVIKDKHQQIVEISNRLEAIQQEQNELLKALMEILASDEKHISVSNKT</sequence>
<feature type="transmembrane region" description="Helical" evidence="2">
    <location>
        <begin position="88"/>
        <end position="105"/>
    </location>
</feature>
<keyword evidence="2" id="KW-0812">Transmembrane</keyword>
<keyword evidence="1" id="KW-0175">Coiled coil</keyword>
<dbReference type="EMBL" id="MRCC01000020">
    <property type="protein sequence ID" value="OKH22462.1"/>
    <property type="molecule type" value="Genomic_DNA"/>
</dbReference>
<dbReference type="Proteomes" id="UP000185984">
    <property type="component" value="Unassembled WGS sequence"/>
</dbReference>
<evidence type="ECO:0000313" key="3">
    <source>
        <dbReference type="EMBL" id="OKH22462.1"/>
    </source>
</evidence>
<gene>
    <name evidence="3" type="ORF">NIES1031_20110</name>
</gene>
<protein>
    <submittedName>
        <fullName evidence="3">Uncharacterized protein</fullName>
    </submittedName>
</protein>
<reference evidence="3 4" key="1">
    <citation type="submission" date="2016-11" db="EMBL/GenBank/DDBJ databases">
        <title>Draft Genome Sequences of Nine Cyanobacterial Strains from Diverse Habitats.</title>
        <authorList>
            <person name="Zhu T."/>
            <person name="Hou S."/>
            <person name="Lu X."/>
            <person name="Hess W.R."/>
        </authorList>
    </citation>
    <scope>NUCLEOTIDE SEQUENCE [LARGE SCALE GENOMIC DNA]</scope>
    <source>
        <strain evidence="3 4">5.2 s.c.1</strain>
    </source>
</reference>
<comment type="caution">
    <text evidence="3">The sequence shown here is derived from an EMBL/GenBank/DDBJ whole genome shotgun (WGS) entry which is preliminary data.</text>
</comment>
<organism evidence="3 4">
    <name type="scientific">Chroogloeocystis siderophila 5.2 s.c.1</name>
    <dbReference type="NCBI Taxonomy" id="247279"/>
    <lineage>
        <taxon>Bacteria</taxon>
        <taxon>Bacillati</taxon>
        <taxon>Cyanobacteriota</taxon>
        <taxon>Cyanophyceae</taxon>
        <taxon>Oscillatoriophycideae</taxon>
        <taxon>Chroococcales</taxon>
        <taxon>Chroococcaceae</taxon>
        <taxon>Chroogloeocystis</taxon>
    </lineage>
</organism>
<proteinExistence type="predicted"/>
<evidence type="ECO:0000313" key="4">
    <source>
        <dbReference type="Proteomes" id="UP000185984"/>
    </source>
</evidence>
<dbReference type="OrthoDB" id="424290at2"/>
<evidence type="ECO:0000256" key="1">
    <source>
        <dbReference type="SAM" id="Coils"/>
    </source>
</evidence>
<dbReference type="AlphaFoldDB" id="A0A1U7HFT2"/>
<evidence type="ECO:0000256" key="2">
    <source>
        <dbReference type="SAM" id="Phobius"/>
    </source>
</evidence>
<keyword evidence="2" id="KW-1133">Transmembrane helix</keyword>
<keyword evidence="4" id="KW-1185">Reference proteome</keyword>
<name>A0A1U7HFT2_9CHRO</name>
<keyword evidence="2" id="KW-0472">Membrane</keyword>
<dbReference type="RefSeq" id="WP_073551245.1">
    <property type="nucleotide sequence ID" value="NZ_CAWMVK010000013.1"/>
</dbReference>